<dbReference type="RefSeq" id="WP_185795705.1">
    <property type="nucleotide sequence ID" value="NZ_JACLQD010000001.1"/>
</dbReference>
<dbReference type="AlphaFoldDB" id="A0A842I3G4"/>
<organism evidence="1 2">
    <name type="scientific">Paragemmobacter straminiformis</name>
    <dbReference type="NCBI Taxonomy" id="2045119"/>
    <lineage>
        <taxon>Bacteria</taxon>
        <taxon>Pseudomonadati</taxon>
        <taxon>Pseudomonadota</taxon>
        <taxon>Alphaproteobacteria</taxon>
        <taxon>Rhodobacterales</taxon>
        <taxon>Paracoccaceae</taxon>
        <taxon>Paragemmobacter</taxon>
    </lineage>
</organism>
<evidence type="ECO:0000313" key="1">
    <source>
        <dbReference type="EMBL" id="MBC2834075.1"/>
    </source>
</evidence>
<name>A0A842I3G4_9RHOB</name>
<protein>
    <submittedName>
        <fullName evidence="1">DUF429 domain-containing protein</fullName>
    </submittedName>
</protein>
<comment type="caution">
    <text evidence="1">The sequence shown here is derived from an EMBL/GenBank/DDBJ whole genome shotgun (WGS) entry which is preliminary data.</text>
</comment>
<evidence type="ECO:0000313" key="2">
    <source>
        <dbReference type="Proteomes" id="UP000555411"/>
    </source>
</evidence>
<reference evidence="1 2" key="1">
    <citation type="journal article" date="2017" name="Int. J. Syst. Evol. Microbiol.">
        <title>Gemmobacter straminiformis sp. nov., isolated from an artificial fountain.</title>
        <authorList>
            <person name="Kang J.Y."/>
            <person name="Kim M.J."/>
            <person name="Chun J."/>
            <person name="Son K.P."/>
            <person name="Jahng K.Y."/>
        </authorList>
    </citation>
    <scope>NUCLEOTIDE SEQUENCE [LARGE SCALE GENOMIC DNA]</scope>
    <source>
        <strain evidence="1 2">CAM-8</strain>
    </source>
</reference>
<keyword evidence="2" id="KW-1185">Reference proteome</keyword>
<dbReference type="EMBL" id="JACLQD010000001">
    <property type="protein sequence ID" value="MBC2834075.1"/>
    <property type="molecule type" value="Genomic_DNA"/>
</dbReference>
<sequence length="405" mass="44660">MAGRLGLIAHCDWSVERKKRWMAVATRSGDHWRIFPPEPVGTTHDLFERLARSSTDGQPIFVGFDFPIGLPVAYGQKVDIADYRSLLGLLGEGKWAKWFDVCEHPHEITQHRPFYPMRPGGTELRHLLEGLGASSATDLLRQCDRRTASRGDACSVFWTLGGNQVGKAAISGWRELLRTSGQVALWPFDGRLDSLLGHKPVVVAETYPGDAYGQLGIPRAPLWSKRKPEGRAHAGRHLRAVIDRRGHEADENLTRAISAGFSANGVGEDQFDAIVGLLAMIEVADGHREDGCPYDDDTVRWEGWILGHSRTTVPSEIRRSLPKKAAHNEPKMVELGNFNDQAQQLVALVAIAGLDSSQQLAVMRCKHCMNRYGADPVLFDLQRCPTCGGGDPGLPLHILQLLPVP</sequence>
<accession>A0A842I3G4</accession>
<proteinExistence type="predicted"/>
<dbReference type="Proteomes" id="UP000555411">
    <property type="component" value="Unassembled WGS sequence"/>
</dbReference>
<gene>
    <name evidence="1" type="ORF">H7F16_01055</name>
</gene>